<feature type="coiled-coil region" evidence="2">
    <location>
        <begin position="78"/>
        <end position="105"/>
    </location>
</feature>
<dbReference type="InterPro" id="IPR017733">
    <property type="entry name" value="OmpA-like_dom_proteobacteria"/>
</dbReference>
<dbReference type="NCBIfam" id="TIGR03350">
    <property type="entry name" value="type_VI_ompA"/>
    <property type="match status" value="1"/>
</dbReference>
<protein>
    <submittedName>
        <fullName evidence="5">Type VI secretion system protein TssL</fullName>
    </submittedName>
</protein>
<dbReference type="EMBL" id="QOUW02000102">
    <property type="protein sequence ID" value="RIW07965.1"/>
    <property type="molecule type" value="Genomic_DNA"/>
</dbReference>
<accession>A0A8B3DHE7</accession>
<dbReference type="NCBIfam" id="NF038228">
    <property type="entry name" value="IcmH_DotU_IVB"/>
    <property type="match status" value="1"/>
</dbReference>
<dbReference type="Pfam" id="PF09850">
    <property type="entry name" value="DotU"/>
    <property type="match status" value="1"/>
</dbReference>
<evidence type="ECO:0000259" key="4">
    <source>
        <dbReference type="PROSITE" id="PS51123"/>
    </source>
</evidence>
<dbReference type="Gene3D" id="3.30.1330.60">
    <property type="entry name" value="OmpA-like domain"/>
    <property type="match status" value="1"/>
</dbReference>
<gene>
    <name evidence="5" type="primary">tssL</name>
    <name evidence="5" type="ORF">DS957_020315</name>
</gene>
<dbReference type="InterPro" id="IPR017732">
    <property type="entry name" value="T4/T6SS_DotU"/>
</dbReference>
<dbReference type="PANTHER" id="PTHR38033">
    <property type="entry name" value="MEMBRANE PROTEIN-RELATED"/>
    <property type="match status" value="1"/>
</dbReference>
<keyword evidence="3" id="KW-0812">Transmembrane</keyword>
<organism evidence="5 6">
    <name type="scientific">Vibrio harveyi</name>
    <name type="common">Beneckea harveyi</name>
    <dbReference type="NCBI Taxonomy" id="669"/>
    <lineage>
        <taxon>Bacteria</taxon>
        <taxon>Pseudomonadati</taxon>
        <taxon>Pseudomonadota</taxon>
        <taxon>Gammaproteobacteria</taxon>
        <taxon>Vibrionales</taxon>
        <taxon>Vibrionaceae</taxon>
        <taxon>Vibrio</taxon>
    </lineage>
</organism>
<evidence type="ECO:0000313" key="5">
    <source>
        <dbReference type="EMBL" id="RIW07965.1"/>
    </source>
</evidence>
<dbReference type="NCBIfam" id="TIGR03349">
    <property type="entry name" value="IV_VI_DotU"/>
    <property type="match status" value="1"/>
</dbReference>
<keyword evidence="2" id="KW-0175">Coiled coil</keyword>
<evidence type="ECO:0000256" key="1">
    <source>
        <dbReference type="PROSITE-ProRule" id="PRU00473"/>
    </source>
</evidence>
<dbReference type="SUPFAM" id="SSF103088">
    <property type="entry name" value="OmpA-like"/>
    <property type="match status" value="1"/>
</dbReference>
<dbReference type="GO" id="GO:0016020">
    <property type="term" value="C:membrane"/>
    <property type="evidence" value="ECO:0007669"/>
    <property type="project" value="UniProtKB-UniRule"/>
</dbReference>
<keyword evidence="1 3" id="KW-0472">Membrane</keyword>
<dbReference type="PROSITE" id="PS51123">
    <property type="entry name" value="OMPA_2"/>
    <property type="match status" value="1"/>
</dbReference>
<dbReference type="RefSeq" id="WP_114092714.1">
    <property type="nucleotide sequence ID" value="NZ_QOUW02000102.1"/>
</dbReference>
<dbReference type="InterPro" id="IPR036737">
    <property type="entry name" value="OmpA-like_sf"/>
</dbReference>
<name>A0A8B3DHE7_VIBHA</name>
<comment type="caution">
    <text evidence="5">The sequence shown here is derived from an EMBL/GenBank/DDBJ whole genome shotgun (WGS) entry which is preliminary data.</text>
</comment>
<sequence>MEQTIIKPTPGGRPTNANISVPKSVDSTVVISKNPEVVNNDSVVAFGSNPILAEANGILSIIGQIRATASHSDVLFLKETLAQKLRDYENRLRQQNINLETIDTARYCLCCAIDEAVLNTNWGSQSTWSHDSLLTSFYSSSQGGEAFFQHLETCMSFPETQLDLLELMYVCMSLGFVGQYRLEKNGLETHRRLRKQVVSVLKSNGRGLQQRLTDNIESRLLNGSQVAERAPLWVVCSVTLAILVCIFMFFSYDLNKASNQTFASLINLISPNQTEMAPTSDSQVIKVAERVSMYLATEINKELVTVEALSDRVRISLKAQDLFESGSAEVVEYIQPVISKLSRTLETTEGKILVTGHTDDNPIFTSKYPSNWHLSLARATAMSEQLIANSALEGRVLPEGLGDARPLAENSTDENRALNRRIEIDLMVAN</sequence>
<dbReference type="Pfam" id="PF00691">
    <property type="entry name" value="OmpA"/>
    <property type="match status" value="1"/>
</dbReference>
<dbReference type="InterPro" id="IPR038522">
    <property type="entry name" value="T4/T6SS_DotU_sf"/>
</dbReference>
<dbReference type="Proteomes" id="UP000253437">
    <property type="component" value="Unassembled WGS sequence"/>
</dbReference>
<dbReference type="AlphaFoldDB" id="A0A8B3DHE7"/>
<feature type="transmembrane region" description="Helical" evidence="3">
    <location>
        <begin position="230"/>
        <end position="250"/>
    </location>
</feature>
<feature type="domain" description="OmpA-like" evidence="4">
    <location>
        <begin position="310"/>
        <end position="430"/>
    </location>
</feature>
<proteinExistence type="predicted"/>
<evidence type="ECO:0000256" key="2">
    <source>
        <dbReference type="SAM" id="Coils"/>
    </source>
</evidence>
<dbReference type="PANTHER" id="PTHR38033:SF1">
    <property type="entry name" value="DOTU FAMILY TYPE IV_VI SECRETION SYSTEM PROTEIN"/>
    <property type="match status" value="1"/>
</dbReference>
<evidence type="ECO:0000313" key="6">
    <source>
        <dbReference type="Proteomes" id="UP000253437"/>
    </source>
</evidence>
<dbReference type="InterPro" id="IPR006665">
    <property type="entry name" value="OmpA-like"/>
</dbReference>
<keyword evidence="3" id="KW-1133">Transmembrane helix</keyword>
<evidence type="ECO:0000256" key="3">
    <source>
        <dbReference type="SAM" id="Phobius"/>
    </source>
</evidence>
<dbReference type="CDD" id="cd07185">
    <property type="entry name" value="OmpA_C-like"/>
    <property type="match status" value="1"/>
</dbReference>
<reference evidence="5 6" key="1">
    <citation type="submission" date="2018-08" db="EMBL/GenBank/DDBJ databases">
        <title>Vibrio harveyi strains pathogenic to white snook Centropomus viridis Lockington (1877) and potential probiotic bacteria.</title>
        <authorList>
            <person name="Soto-Rodriguez S."/>
            <person name="Gomez-Gil B."/>
            <person name="Lozano-Olvera R."/>
        </authorList>
    </citation>
    <scope>NUCLEOTIDE SEQUENCE [LARGE SCALE GENOMIC DNA]</scope>
    <source>
        <strain evidence="5 6">CAIM 1508</strain>
    </source>
</reference>
<dbReference type="Gene3D" id="1.25.40.590">
    <property type="entry name" value="Type IV / VI secretion system, DotU"/>
    <property type="match status" value="1"/>
</dbReference>